<organism evidence="2 3">
    <name type="scientific">Candidula unifasciata</name>
    <dbReference type="NCBI Taxonomy" id="100452"/>
    <lineage>
        <taxon>Eukaryota</taxon>
        <taxon>Metazoa</taxon>
        <taxon>Spiralia</taxon>
        <taxon>Lophotrochozoa</taxon>
        <taxon>Mollusca</taxon>
        <taxon>Gastropoda</taxon>
        <taxon>Heterobranchia</taxon>
        <taxon>Euthyneura</taxon>
        <taxon>Panpulmonata</taxon>
        <taxon>Eupulmonata</taxon>
        <taxon>Stylommatophora</taxon>
        <taxon>Helicina</taxon>
        <taxon>Helicoidea</taxon>
        <taxon>Geomitridae</taxon>
        <taxon>Candidula</taxon>
    </lineage>
</organism>
<dbReference type="Proteomes" id="UP000678393">
    <property type="component" value="Unassembled WGS sequence"/>
</dbReference>
<reference evidence="2" key="1">
    <citation type="submission" date="2021-04" db="EMBL/GenBank/DDBJ databases">
        <authorList>
            <consortium name="Molecular Ecology Group"/>
        </authorList>
    </citation>
    <scope>NUCLEOTIDE SEQUENCE</scope>
</reference>
<dbReference type="EMBL" id="CAJHNH020000898">
    <property type="protein sequence ID" value="CAG5120446.1"/>
    <property type="molecule type" value="Genomic_DNA"/>
</dbReference>
<comment type="caution">
    <text evidence="2">The sequence shown here is derived from an EMBL/GenBank/DDBJ whole genome shotgun (WGS) entry which is preliminary data.</text>
</comment>
<gene>
    <name evidence="2" type="ORF">CUNI_LOCUS6004</name>
</gene>
<dbReference type="OrthoDB" id="10028183at2759"/>
<accession>A0A8S3Z1D2</accession>
<sequence>MSLLVTSCTMGKQPDRLLNKGPQYLRTRTNAGMFGQNRKSAVELLAASKAQFYNIGASVSLDNHQDLAVSFGQHERYVTL</sequence>
<dbReference type="Pfam" id="PF14161">
    <property type="entry name" value="FAM110_N"/>
    <property type="match status" value="1"/>
</dbReference>
<name>A0A8S3Z1D2_9EUPU</name>
<dbReference type="InterPro" id="IPR025739">
    <property type="entry name" value="FAM110_N"/>
</dbReference>
<feature type="domain" description="Centrosome-associated FAM110 N-terminal" evidence="1">
    <location>
        <begin position="13"/>
        <end position="52"/>
    </location>
</feature>
<evidence type="ECO:0000259" key="1">
    <source>
        <dbReference type="Pfam" id="PF14161"/>
    </source>
</evidence>
<keyword evidence="3" id="KW-1185">Reference proteome</keyword>
<dbReference type="AlphaFoldDB" id="A0A8S3Z1D2"/>
<proteinExistence type="predicted"/>
<evidence type="ECO:0000313" key="3">
    <source>
        <dbReference type="Proteomes" id="UP000678393"/>
    </source>
</evidence>
<protein>
    <recommendedName>
        <fullName evidence="1">Centrosome-associated FAM110 N-terminal domain-containing protein</fullName>
    </recommendedName>
</protein>
<feature type="non-terminal residue" evidence="2">
    <location>
        <position position="1"/>
    </location>
</feature>
<evidence type="ECO:0000313" key="2">
    <source>
        <dbReference type="EMBL" id="CAG5120446.1"/>
    </source>
</evidence>